<dbReference type="AlphaFoldDB" id="A0A839HG04"/>
<feature type="domain" description="Cytidyltransferase-like" evidence="12">
    <location>
        <begin position="4"/>
        <end position="144"/>
    </location>
</feature>
<evidence type="ECO:0000259" key="12">
    <source>
        <dbReference type="Pfam" id="PF01467"/>
    </source>
</evidence>
<dbReference type="PANTHER" id="PTHR39321">
    <property type="entry name" value="NICOTINATE-NUCLEOTIDE ADENYLYLTRANSFERASE-RELATED"/>
    <property type="match status" value="1"/>
</dbReference>
<dbReference type="PANTHER" id="PTHR39321:SF3">
    <property type="entry name" value="PHOSPHOPANTETHEINE ADENYLYLTRANSFERASE"/>
    <property type="match status" value="1"/>
</dbReference>
<gene>
    <name evidence="11 13" type="primary">nadD</name>
    <name evidence="13" type="ORF">HUK38_12155</name>
</gene>
<dbReference type="GO" id="GO:0004515">
    <property type="term" value="F:nicotinate-nucleotide adenylyltransferase activity"/>
    <property type="evidence" value="ECO:0007669"/>
    <property type="project" value="UniProtKB-UniRule"/>
</dbReference>
<evidence type="ECO:0000256" key="8">
    <source>
        <dbReference type="ARBA" id="ARBA00022840"/>
    </source>
</evidence>
<dbReference type="EMBL" id="JABVCQ010000031">
    <property type="protein sequence ID" value="MBB1126970.1"/>
    <property type="molecule type" value="Genomic_DNA"/>
</dbReference>
<dbReference type="CDD" id="cd02165">
    <property type="entry name" value="NMNAT"/>
    <property type="match status" value="1"/>
</dbReference>
<evidence type="ECO:0000256" key="10">
    <source>
        <dbReference type="ARBA" id="ARBA00048721"/>
    </source>
</evidence>
<keyword evidence="6 11" id="KW-0548">Nucleotidyltransferase</keyword>
<dbReference type="Pfam" id="PF01467">
    <property type="entry name" value="CTP_transf_like"/>
    <property type="match status" value="1"/>
</dbReference>
<keyword evidence="8 11" id="KW-0067">ATP-binding</keyword>
<keyword evidence="4 11" id="KW-0662">Pyridine nucleotide biosynthesis</keyword>
<evidence type="ECO:0000256" key="4">
    <source>
        <dbReference type="ARBA" id="ARBA00022642"/>
    </source>
</evidence>
<evidence type="ECO:0000256" key="6">
    <source>
        <dbReference type="ARBA" id="ARBA00022695"/>
    </source>
</evidence>
<evidence type="ECO:0000256" key="5">
    <source>
        <dbReference type="ARBA" id="ARBA00022679"/>
    </source>
</evidence>
<evidence type="ECO:0000256" key="9">
    <source>
        <dbReference type="ARBA" id="ARBA00023027"/>
    </source>
</evidence>
<name>A0A839HG04_9GAMM</name>
<dbReference type="UniPathway" id="UPA00253">
    <property type="reaction ID" value="UER00332"/>
</dbReference>
<evidence type="ECO:0000256" key="3">
    <source>
        <dbReference type="ARBA" id="ARBA00009014"/>
    </source>
</evidence>
<dbReference type="InterPro" id="IPR014729">
    <property type="entry name" value="Rossmann-like_a/b/a_fold"/>
</dbReference>
<dbReference type="NCBIfam" id="NF000839">
    <property type="entry name" value="PRK00071.1-1"/>
    <property type="match status" value="1"/>
</dbReference>
<dbReference type="RefSeq" id="WP_182584597.1">
    <property type="nucleotide sequence ID" value="NZ_JABVCQ010000031.1"/>
</dbReference>
<dbReference type="GO" id="GO:0009435">
    <property type="term" value="P:NAD+ biosynthetic process"/>
    <property type="evidence" value="ECO:0007669"/>
    <property type="project" value="UniProtKB-UniRule"/>
</dbReference>
<dbReference type="HAMAP" id="MF_00244">
    <property type="entry name" value="NaMN_adenylyltr"/>
    <property type="match status" value="1"/>
</dbReference>
<organism evidence="13 14">
    <name type="scientific">Thiospirillum jenense</name>
    <dbReference type="NCBI Taxonomy" id="1653858"/>
    <lineage>
        <taxon>Bacteria</taxon>
        <taxon>Pseudomonadati</taxon>
        <taxon>Pseudomonadota</taxon>
        <taxon>Gammaproteobacteria</taxon>
        <taxon>Chromatiales</taxon>
        <taxon>Chromatiaceae</taxon>
        <taxon>Thiospirillum</taxon>
    </lineage>
</organism>
<accession>A0A839HG04</accession>
<comment type="caution">
    <text evidence="13">The sequence shown here is derived from an EMBL/GenBank/DDBJ whole genome shotgun (WGS) entry which is preliminary data.</text>
</comment>
<keyword evidence="9 11" id="KW-0520">NAD</keyword>
<dbReference type="Gene3D" id="3.40.50.620">
    <property type="entry name" value="HUPs"/>
    <property type="match status" value="1"/>
</dbReference>
<dbReference type="GO" id="GO:0005524">
    <property type="term" value="F:ATP binding"/>
    <property type="evidence" value="ECO:0007669"/>
    <property type="project" value="UniProtKB-KW"/>
</dbReference>
<keyword evidence="7 11" id="KW-0547">Nucleotide-binding</keyword>
<dbReference type="InterPro" id="IPR005248">
    <property type="entry name" value="NadD/NMNAT"/>
</dbReference>
<dbReference type="NCBIfam" id="TIGR00482">
    <property type="entry name" value="nicotinate (nicotinamide) nucleotide adenylyltransferase"/>
    <property type="match status" value="1"/>
</dbReference>
<evidence type="ECO:0000256" key="11">
    <source>
        <dbReference type="HAMAP-Rule" id="MF_00244"/>
    </source>
</evidence>
<protein>
    <recommendedName>
        <fullName evidence="11">Probable nicotinate-nucleotide adenylyltransferase</fullName>
        <ecNumber evidence="11">2.7.7.18</ecNumber>
    </recommendedName>
    <alternativeName>
        <fullName evidence="11">Deamido-NAD(+) diphosphorylase</fullName>
    </alternativeName>
    <alternativeName>
        <fullName evidence="11">Deamido-NAD(+) pyrophosphorylase</fullName>
    </alternativeName>
    <alternativeName>
        <fullName evidence="11">Nicotinate mononucleotide adenylyltransferase</fullName>
        <shortName evidence="11">NaMN adenylyltransferase</shortName>
    </alternativeName>
</protein>
<comment type="function">
    <text evidence="1 11">Catalyzes the reversible adenylation of nicotinate mononucleotide (NaMN) to nicotinic acid adenine dinucleotide (NaAD).</text>
</comment>
<comment type="catalytic activity">
    <reaction evidence="10 11">
        <text>nicotinate beta-D-ribonucleotide + ATP + H(+) = deamido-NAD(+) + diphosphate</text>
        <dbReference type="Rhea" id="RHEA:22860"/>
        <dbReference type="ChEBI" id="CHEBI:15378"/>
        <dbReference type="ChEBI" id="CHEBI:30616"/>
        <dbReference type="ChEBI" id="CHEBI:33019"/>
        <dbReference type="ChEBI" id="CHEBI:57502"/>
        <dbReference type="ChEBI" id="CHEBI:58437"/>
        <dbReference type="EC" id="2.7.7.18"/>
    </reaction>
</comment>
<keyword evidence="5 11" id="KW-0808">Transferase</keyword>
<evidence type="ECO:0000256" key="1">
    <source>
        <dbReference type="ARBA" id="ARBA00002324"/>
    </source>
</evidence>
<evidence type="ECO:0000313" key="14">
    <source>
        <dbReference type="Proteomes" id="UP000548632"/>
    </source>
</evidence>
<dbReference type="Proteomes" id="UP000548632">
    <property type="component" value="Unassembled WGS sequence"/>
</dbReference>
<keyword evidence="14" id="KW-1185">Reference proteome</keyword>
<reference evidence="13 14" key="1">
    <citation type="journal article" date="2020" name="Arch. Microbiol.">
        <title>The genome sequence of the giant phototrophic gammaproteobacterium Thiospirillum jenense gives insight into its physiological properties and phylogenetic relationships.</title>
        <authorList>
            <person name="Imhoff J.F."/>
            <person name="Meyer T.E."/>
            <person name="Kyndt J.A."/>
        </authorList>
    </citation>
    <scope>NUCLEOTIDE SEQUENCE [LARGE SCALE GENOMIC DNA]</scope>
    <source>
        <strain evidence="13 14">DSM 216</strain>
    </source>
</reference>
<evidence type="ECO:0000256" key="7">
    <source>
        <dbReference type="ARBA" id="ARBA00022741"/>
    </source>
</evidence>
<evidence type="ECO:0000256" key="2">
    <source>
        <dbReference type="ARBA" id="ARBA00005019"/>
    </source>
</evidence>
<sequence>MIGLLGGTFDPIHYGHLRSALEVFDTLSLRELRFIPLRRAVHRAQPLAPAAMRLELVAAAVGQQPGFIADGREIAHDGPSRTYDTLQSIRAELGQIEPVCLLIGGDAFNGFLDWYQPLRILEQTHLIVMQRPGAPMPRDPELRKQLQQRQARHVEELTATPGGRIWVQPVTQLAIASTTIRSLIAAGKTARFLVPDAVLELIEQYQLYQNPAINSA</sequence>
<dbReference type="InterPro" id="IPR004821">
    <property type="entry name" value="Cyt_trans-like"/>
</dbReference>
<comment type="pathway">
    <text evidence="2 11">Cofactor biosynthesis; NAD(+) biosynthesis; deamido-NAD(+) from nicotinate D-ribonucleotide: step 1/1.</text>
</comment>
<dbReference type="EC" id="2.7.7.18" evidence="11"/>
<comment type="similarity">
    <text evidence="3 11">Belongs to the NadD family.</text>
</comment>
<dbReference type="SUPFAM" id="SSF52374">
    <property type="entry name" value="Nucleotidylyl transferase"/>
    <property type="match status" value="1"/>
</dbReference>
<proteinExistence type="inferred from homology"/>
<evidence type="ECO:0000313" key="13">
    <source>
        <dbReference type="EMBL" id="MBB1126970.1"/>
    </source>
</evidence>